<reference evidence="1 2" key="1">
    <citation type="journal article" date="2016" name="Appl. Microbiol. Biotechnol.">
        <title>Characterization of T-DNA insertion mutants with decreased virulence in the entomopathogenic fungus Beauveria bassiana JEF-007.</title>
        <authorList>
            <person name="Kim S."/>
            <person name="Lee S.J."/>
            <person name="Nai Y.S."/>
            <person name="Yu J.S."/>
            <person name="Lee M.R."/>
            <person name="Yang Y.T."/>
            <person name="Kim J.S."/>
        </authorList>
    </citation>
    <scope>NUCLEOTIDE SEQUENCE [LARGE SCALE GENOMIC DNA]</scope>
    <source>
        <strain evidence="1 2">JEF-007</strain>
    </source>
</reference>
<sequence>MSQISCKPPRTLVSPYPNRRQHDVAQMFPTDRISAAVSIADFQHRAGLQSRDAIHPLLCR</sequence>
<dbReference type="EMBL" id="MRVG01000001">
    <property type="protein sequence ID" value="PMB73489.1"/>
    <property type="molecule type" value="Genomic_DNA"/>
</dbReference>
<dbReference type="Proteomes" id="UP000235728">
    <property type="component" value="Unassembled WGS sequence"/>
</dbReference>
<comment type="caution">
    <text evidence="1">The sequence shown here is derived from an EMBL/GenBank/DDBJ whole genome shotgun (WGS) entry which is preliminary data.</text>
</comment>
<gene>
    <name evidence="1" type="ORF">BM221_000912</name>
</gene>
<organism evidence="1 2">
    <name type="scientific">Beauveria bassiana</name>
    <name type="common">White muscardine disease fungus</name>
    <name type="synonym">Tritirachium shiotae</name>
    <dbReference type="NCBI Taxonomy" id="176275"/>
    <lineage>
        <taxon>Eukaryota</taxon>
        <taxon>Fungi</taxon>
        <taxon>Dikarya</taxon>
        <taxon>Ascomycota</taxon>
        <taxon>Pezizomycotina</taxon>
        <taxon>Sordariomycetes</taxon>
        <taxon>Hypocreomycetidae</taxon>
        <taxon>Hypocreales</taxon>
        <taxon>Cordycipitaceae</taxon>
        <taxon>Beauveria</taxon>
    </lineage>
</organism>
<accession>A0A2N6P1T5</accession>
<protein>
    <submittedName>
        <fullName evidence="1">Uncharacterized protein</fullName>
    </submittedName>
</protein>
<evidence type="ECO:0000313" key="2">
    <source>
        <dbReference type="Proteomes" id="UP000235728"/>
    </source>
</evidence>
<name>A0A2N6P1T5_BEABA</name>
<dbReference type="AlphaFoldDB" id="A0A2N6P1T5"/>
<evidence type="ECO:0000313" key="1">
    <source>
        <dbReference type="EMBL" id="PMB73489.1"/>
    </source>
</evidence>
<proteinExistence type="predicted"/>